<reference evidence="6 7" key="1">
    <citation type="journal article" date="2024" name="IMA Fungus">
        <title>IMA Genome - F19 : A genome assembly and annotation guide to empower mycologists, including annotated draft genome sequences of Ceratocystis pirilliformis, Diaporthe australafricana, Fusarium ophioides, Paecilomyces lecythidis, and Sporothrix stenoceras.</title>
        <authorList>
            <person name="Aylward J."/>
            <person name="Wilson A.M."/>
            <person name="Visagie C.M."/>
            <person name="Spraker J."/>
            <person name="Barnes I."/>
            <person name="Buitendag C."/>
            <person name="Ceriani C."/>
            <person name="Del Mar Angel L."/>
            <person name="du Plessis D."/>
            <person name="Fuchs T."/>
            <person name="Gasser K."/>
            <person name="Kramer D."/>
            <person name="Li W."/>
            <person name="Munsamy K."/>
            <person name="Piso A."/>
            <person name="Price J.L."/>
            <person name="Sonnekus B."/>
            <person name="Thomas C."/>
            <person name="van der Nest A."/>
            <person name="van Dijk A."/>
            <person name="van Heerden A."/>
            <person name="van Vuuren N."/>
            <person name="Yilmaz N."/>
            <person name="Duong T.A."/>
            <person name="van der Merwe N.A."/>
            <person name="Wingfield M.J."/>
            <person name="Wingfield B.D."/>
        </authorList>
    </citation>
    <scope>NUCLEOTIDE SEQUENCE [LARGE SCALE GENOMIC DNA]</scope>
    <source>
        <strain evidence="6 7">CMW 18167</strain>
    </source>
</reference>
<evidence type="ECO:0000256" key="3">
    <source>
        <dbReference type="ARBA" id="ARBA00023027"/>
    </source>
</evidence>
<evidence type="ECO:0008006" key="8">
    <source>
        <dbReference type="Google" id="ProtNLM"/>
    </source>
</evidence>
<dbReference type="InterPro" id="IPR051265">
    <property type="entry name" value="HIBADH-related_NP60_sf"/>
</dbReference>
<dbReference type="Gene3D" id="1.10.1040.10">
    <property type="entry name" value="N-(1-d-carboxylethyl)-l-norvaline Dehydrogenase, domain 2"/>
    <property type="match status" value="1"/>
</dbReference>
<keyword evidence="7" id="KW-1185">Reference proteome</keyword>
<evidence type="ECO:0000256" key="1">
    <source>
        <dbReference type="ARBA" id="ARBA00007598"/>
    </source>
</evidence>
<evidence type="ECO:0000313" key="6">
    <source>
        <dbReference type="EMBL" id="KAL1876611.1"/>
    </source>
</evidence>
<dbReference type="Pfam" id="PF03446">
    <property type="entry name" value="NAD_binding_2"/>
    <property type="match status" value="1"/>
</dbReference>
<accession>A0ABR3XLJ9</accession>
<dbReference type="Proteomes" id="UP001583193">
    <property type="component" value="Unassembled WGS sequence"/>
</dbReference>
<keyword evidence="3" id="KW-0520">NAD</keyword>
<dbReference type="InterPro" id="IPR029154">
    <property type="entry name" value="HIBADH-like_NADP-bd"/>
</dbReference>
<keyword evidence="2" id="KW-0560">Oxidoreductase</keyword>
<evidence type="ECO:0000256" key="2">
    <source>
        <dbReference type="ARBA" id="ARBA00023002"/>
    </source>
</evidence>
<dbReference type="Gene3D" id="3.40.50.720">
    <property type="entry name" value="NAD(P)-binding Rossmann-like Domain"/>
    <property type="match status" value="1"/>
</dbReference>
<dbReference type="PIRSF" id="PIRSF000103">
    <property type="entry name" value="HIBADH"/>
    <property type="match status" value="1"/>
</dbReference>
<evidence type="ECO:0000259" key="4">
    <source>
        <dbReference type="Pfam" id="PF03446"/>
    </source>
</evidence>
<dbReference type="InterPro" id="IPR013328">
    <property type="entry name" value="6PGD_dom2"/>
</dbReference>
<dbReference type="Pfam" id="PF14833">
    <property type="entry name" value="NAD_binding_11"/>
    <property type="match status" value="1"/>
</dbReference>
<dbReference type="InterPro" id="IPR006115">
    <property type="entry name" value="6PGDH_NADP-bd"/>
</dbReference>
<gene>
    <name evidence="6" type="ORF">Plec18167_005018</name>
</gene>
<dbReference type="SUPFAM" id="SSF48179">
    <property type="entry name" value="6-phosphogluconate dehydrogenase C-terminal domain-like"/>
    <property type="match status" value="1"/>
</dbReference>
<dbReference type="InterPro" id="IPR036291">
    <property type="entry name" value="NAD(P)-bd_dom_sf"/>
</dbReference>
<comment type="caution">
    <text evidence="6">The sequence shown here is derived from an EMBL/GenBank/DDBJ whole genome shotgun (WGS) entry which is preliminary data.</text>
</comment>
<dbReference type="PROSITE" id="PS00895">
    <property type="entry name" value="3_HYDROXYISOBUT_DH"/>
    <property type="match status" value="1"/>
</dbReference>
<comment type="similarity">
    <text evidence="1">Belongs to the HIBADH-related family. NP60 subfamily.</text>
</comment>
<name>A0ABR3XLJ9_9EURO</name>
<dbReference type="SUPFAM" id="SSF51735">
    <property type="entry name" value="NAD(P)-binding Rossmann-fold domains"/>
    <property type="match status" value="1"/>
</dbReference>
<feature type="domain" description="3-hydroxyisobutyrate dehydrogenase-like NAD-binding" evidence="5">
    <location>
        <begin position="160"/>
        <end position="279"/>
    </location>
</feature>
<evidence type="ECO:0000259" key="5">
    <source>
        <dbReference type="Pfam" id="PF14833"/>
    </source>
</evidence>
<protein>
    <recommendedName>
        <fullName evidence="8">3-hydroxyisobutyrate dehydrogenase</fullName>
    </recommendedName>
</protein>
<evidence type="ECO:0000313" key="7">
    <source>
        <dbReference type="Proteomes" id="UP001583193"/>
    </source>
</evidence>
<sequence>MRVGFIGLGVMGTPMAVNLSRQFPLTVWNRSKVKYTTLEQAGVAIGATPGDVVEQSDIVFIMLFDGRSIQSIFDDDFEKALRGKTIVNTSSVSVDCSHQLYEQVRQAGGDFIEMPVSGSRVPAEQGRLVGMMAGDQTVAERIRPVLEPITCAAIYCGPIGSGLKTKYAVNLYAITMTVGLAESMNLAVEQGLDQVSFKQVLESGPMASPYSKIKVNKMLEQDWTAQATIKDCYNSASLIQSAAESAGLQLPLIHRCCSLYRQAVESGLGEEDMVSIFKILKKS</sequence>
<dbReference type="EMBL" id="JAVDPF010000015">
    <property type="protein sequence ID" value="KAL1876611.1"/>
    <property type="molecule type" value="Genomic_DNA"/>
</dbReference>
<feature type="domain" description="6-phosphogluconate dehydrogenase NADP-binding" evidence="4">
    <location>
        <begin position="2"/>
        <end position="154"/>
    </location>
</feature>
<proteinExistence type="inferred from homology"/>
<dbReference type="InterPro" id="IPR002204">
    <property type="entry name" value="3-OH-isobutyrate_DH-rel_CS"/>
</dbReference>
<dbReference type="PANTHER" id="PTHR43580">
    <property type="entry name" value="OXIDOREDUCTASE GLYR1-RELATED"/>
    <property type="match status" value="1"/>
</dbReference>
<dbReference type="PANTHER" id="PTHR43580:SF2">
    <property type="entry name" value="CYTOKINE-LIKE NUCLEAR FACTOR N-PAC"/>
    <property type="match status" value="1"/>
</dbReference>
<dbReference type="InterPro" id="IPR008927">
    <property type="entry name" value="6-PGluconate_DH-like_C_sf"/>
</dbReference>
<dbReference type="InterPro" id="IPR015815">
    <property type="entry name" value="HIBADH-related"/>
</dbReference>
<organism evidence="6 7">
    <name type="scientific">Paecilomyces lecythidis</name>
    <dbReference type="NCBI Taxonomy" id="3004212"/>
    <lineage>
        <taxon>Eukaryota</taxon>
        <taxon>Fungi</taxon>
        <taxon>Dikarya</taxon>
        <taxon>Ascomycota</taxon>
        <taxon>Pezizomycotina</taxon>
        <taxon>Eurotiomycetes</taxon>
        <taxon>Eurotiomycetidae</taxon>
        <taxon>Eurotiales</taxon>
        <taxon>Thermoascaceae</taxon>
        <taxon>Paecilomyces</taxon>
    </lineage>
</organism>